<evidence type="ECO:0000256" key="1">
    <source>
        <dbReference type="SAM" id="Phobius"/>
    </source>
</evidence>
<keyword evidence="1" id="KW-0472">Membrane</keyword>
<sequence>MCNRMPVSIAIGIMYDLILFSMIWLIEDVKLANIFPLKP</sequence>
<proteinExistence type="predicted"/>
<gene>
    <name evidence="2" type="ORF">KL86DYS2_12635</name>
</gene>
<organism evidence="2">
    <name type="scientific">uncultured Dysgonomonas sp</name>
    <dbReference type="NCBI Taxonomy" id="206096"/>
    <lineage>
        <taxon>Bacteria</taxon>
        <taxon>Pseudomonadati</taxon>
        <taxon>Bacteroidota</taxon>
        <taxon>Bacteroidia</taxon>
        <taxon>Bacteroidales</taxon>
        <taxon>Dysgonomonadaceae</taxon>
        <taxon>Dysgonomonas</taxon>
        <taxon>environmental samples</taxon>
    </lineage>
</organism>
<accession>A0A212JYR0</accession>
<dbReference type="AlphaFoldDB" id="A0A212JYR0"/>
<dbReference type="EMBL" id="FLUL01000001">
    <property type="protein sequence ID" value="SBW04567.1"/>
    <property type="molecule type" value="Genomic_DNA"/>
</dbReference>
<name>A0A212JYR0_9BACT</name>
<feature type="transmembrane region" description="Helical" evidence="1">
    <location>
        <begin position="7"/>
        <end position="26"/>
    </location>
</feature>
<keyword evidence="1" id="KW-1133">Transmembrane helix</keyword>
<reference evidence="2" key="1">
    <citation type="submission" date="2016-04" db="EMBL/GenBank/DDBJ databases">
        <authorList>
            <person name="Evans L.H."/>
            <person name="Alamgir A."/>
            <person name="Owens N."/>
            <person name="Weber N.D."/>
            <person name="Virtaneva K."/>
            <person name="Barbian K."/>
            <person name="Babar A."/>
            <person name="Rosenke K."/>
        </authorList>
    </citation>
    <scope>NUCLEOTIDE SEQUENCE</scope>
    <source>
        <strain evidence="2">86-2</strain>
    </source>
</reference>
<keyword evidence="1" id="KW-0812">Transmembrane</keyword>
<protein>
    <submittedName>
        <fullName evidence="2">Uncharacterized protein</fullName>
    </submittedName>
</protein>
<evidence type="ECO:0000313" key="2">
    <source>
        <dbReference type="EMBL" id="SBW04567.1"/>
    </source>
</evidence>